<evidence type="ECO:0000313" key="12">
    <source>
        <dbReference type="Proteomes" id="UP001159427"/>
    </source>
</evidence>
<dbReference type="Pfam" id="PF13639">
    <property type="entry name" value="zf-RING_2"/>
    <property type="match status" value="1"/>
</dbReference>
<evidence type="ECO:0000313" key="11">
    <source>
        <dbReference type="EMBL" id="CAH3021165.1"/>
    </source>
</evidence>
<evidence type="ECO:0000256" key="7">
    <source>
        <dbReference type="PROSITE-ProRule" id="PRU00175"/>
    </source>
</evidence>
<dbReference type="InterPro" id="IPR046439">
    <property type="entry name" value="ZF_RZ_dom"/>
</dbReference>
<dbReference type="SUPFAM" id="SSF52540">
    <property type="entry name" value="P-loop containing nucleoside triphosphate hydrolases"/>
    <property type="match status" value="2"/>
</dbReference>
<keyword evidence="4 7" id="KW-0863">Zinc-finger</keyword>
<proteinExistence type="predicted"/>
<evidence type="ECO:0000256" key="2">
    <source>
        <dbReference type="ARBA" id="ARBA00022490"/>
    </source>
</evidence>
<dbReference type="Pfam" id="PF20173">
    <property type="entry name" value="ZnF_RZ-type"/>
    <property type="match status" value="1"/>
</dbReference>
<dbReference type="Proteomes" id="UP001159427">
    <property type="component" value="Unassembled WGS sequence"/>
</dbReference>
<sequence length="2221" mass="251407">MGETGCGKTCLIRYMCGLQSGPGGPKNMLLMKVHGGTSYKDIEKKVEQAEAMARVNEGLNMDTVLFFDEANTTDALGMIKEVMVDRRINGRKIGVGLKRLQFIAACNPYRKHTDEMIHQLESAGLGYHVATQETQDRLERSAFQVFNYPPSIFSCSPLMTYFFCLSFTAVLFSFKVLQENQIPGDELLVKALTKVLTASQRYMREQTDECSFVSLRDVERAMRVMVWFYNHRDALNPLMDENIDVDDEESEDEDEDIDDEEEYEQDDLETPIDDVSRALVLSLGVCYHARLQEREPYRRAVAPIFSHPCQLPGGHERILQEITRCQKAVLNELDLDHNIARNTALSENVFMMVVCIELRIPLFVVGKPGSSKSLAKTVVAANMEGDASKSDLFKTFKQVHMVSYQCSPLSTAEGIVATFRQCSKLQKDKNLDKFVSVVVLDEVGLAEDSPLMPLKTLHPLLEDGVSSTDDIIEMEEQFPERVAFVGISNWALDPAKMNRGIMLSRGLPDTLELVESAMGICATDERVQNFVAPLMNPLAKGYSKLYDSQRRSKALQESKKEEFFGLRDFYSLVKMVYKIAKEHGREPRWPEIEQAIRRNFGGLDEIDPVKIFRKFFPFSRNDKVGVLKSLVRLHYCAYARNKQFYSHLTFVMFHFIRESRYLLVLTENYAALPIVQQELHKKGEEPVVIFGSSFPKDQEYTQVCRDINRIKVCMETGRTVILLNLESLYESLYDALNQYYVYLGGQKFVDLGLGSHRFKCRVHNEFRLIVIAEKSVVYSKFPIPLINRLEKHYLVTSASLSSLQKRLVNKLQEWVTRFSDVNIPRHQQLRKYSPGDAFVGYHADTAASVVLQVTSNTEETEFCNRDFQDKVFQESKELLLQCATPDAVARLPSTHLKQQADDLWTAYFTVQKHSSLTAFLRNVLTTEGGNSEKGSLVQVTTHSRLLSSNDLQDIARATSLPLPKVTCLSLQQFHTEQQFCSSVRDFFAKLGGREGLLIVQCDAGDVNRNLIPCARHLLVEQRTTAGEDFKENVGHDPSSFVHVVMIIQLPRLVGGCEAFAGFQGGRWLSVHIDELRPPTGHIPAIQFMVDRSVSDLFDVAPTNTRVDKMDIEAPRDDMEVDEQLGKDIDIEMEASDLASGDAIVDRVDIVSLLRSCVQAAVARIDDESWRPSRSTRRIELMLSLLPDGRSDGTDLSFATILARRIHKLLQEKDERAGDKANDWLRSEALSGTGIQENGTFRKALWQRVYSSVIPILSEVIAFVDRDSNLELVVDGGNWLSSLWLDFFQCDKMVKLDYDGFLSLESGIIRERVPVVTSGRETQSFELQFPFSWIIKERIDAMWREASSIAARSNTPIQQCLQDLVNNSSMGRFLNESWLEGYEEAAVKRYLHDFVHTMLKPLVPEEEKLLCQAIVTAARELYIESNFSEEFSLNIPFIHVAYDTVEKRLANFSQLVHAQRDIVSCLLEVIPPNEEEMVLDAVALQLCLSQLEPRADEFADTQTRLVWCNRVLAIRSSAENMLYNKSQYGPKTTRILHDCRSTWQRVSAVRLFIEHTCPGSSACHPADVGNAFKLWKALGEDTDFAKPHTMRVIEKFLVDCSEAVSKRYTSYGVNTCPVCLEGLVGKDPVKIPCSHVICLPCISEWTSQERSCPMCKRQIPEDFRIQSTKIIRKAVKEHYDFRRRCNSFFMELVSLFCFGAEDGEGLMDPELFDMFMSYVTEAASSKTKDFSPFPEHGIDATPVVRSFLLQQLLRTSDKEVKEHLSLYLTKARGLKPEIGHLLQVCQLFVHCREDSLISQYSKTSDILLVMIKLAQQLCDDCTPLLISSALRPTREIDVDVLEGVAKARYTLALTAEFMYKSTVENTEPWSDRLIKMELETLFETARRLCYKSLSPAPRLFLLKQLARRFGVEAIHVLCGRKELEWIVPPESRNKQEEDNVPDRFVIYGEEYKKIREAMAKTVLGGTNRELTDALKSVAVPNVVGEVMLLLSLFREVTTCYGFTGKERRLSTKAHQCLQEFIQEGTYLSGNIQPFAAQLLDNTQGAQGIPSVRVRPGRSGLEQNLSELVIHNTTVLQSINHVTICEPLRLLLDNPAALMNAYLPTMPDDNLQEAMAGMRESGTWYQCPKGHPYYIGDCGRPVEVKVCPECKVNIGGSGYHLSQGNTTAQRADRTMTGHVLGHPSKRAKGLVPERNLSSVVVGVTRVLMHCAMIEGACRQPQVI</sequence>
<evidence type="ECO:0000256" key="5">
    <source>
        <dbReference type="ARBA" id="ARBA00022833"/>
    </source>
</evidence>
<dbReference type="InterPro" id="IPR031248">
    <property type="entry name" value="RNF213"/>
</dbReference>
<dbReference type="InterPro" id="IPR027417">
    <property type="entry name" value="P-loop_NTPase"/>
</dbReference>
<evidence type="ECO:0000259" key="10">
    <source>
        <dbReference type="PROSITE" id="PS51981"/>
    </source>
</evidence>
<feature type="domain" description="RING-type" evidence="9">
    <location>
        <begin position="1615"/>
        <end position="1655"/>
    </location>
</feature>
<name>A0ABN8LWY7_9CNID</name>
<dbReference type="SMART" id="SM00184">
    <property type="entry name" value="RING"/>
    <property type="match status" value="1"/>
</dbReference>
<accession>A0ABN8LWY7</accession>
<evidence type="ECO:0000256" key="4">
    <source>
        <dbReference type="ARBA" id="ARBA00022771"/>
    </source>
</evidence>
<feature type="domain" description="RZ-type" evidence="10">
    <location>
        <begin position="2104"/>
        <end position="2174"/>
    </location>
</feature>
<dbReference type="EMBL" id="CALNXI010000171">
    <property type="protein sequence ID" value="CAH3021165.1"/>
    <property type="molecule type" value="Genomic_DNA"/>
</dbReference>
<feature type="non-terminal residue" evidence="11">
    <location>
        <position position="2221"/>
    </location>
</feature>
<dbReference type="InterPro" id="IPR017907">
    <property type="entry name" value="Znf_RING_CS"/>
</dbReference>
<dbReference type="PROSITE" id="PS00518">
    <property type="entry name" value="ZF_RING_1"/>
    <property type="match status" value="1"/>
</dbReference>
<feature type="region of interest" description="Disordered" evidence="8">
    <location>
        <begin position="240"/>
        <end position="268"/>
    </location>
</feature>
<evidence type="ECO:0000256" key="8">
    <source>
        <dbReference type="SAM" id="MobiDB-lite"/>
    </source>
</evidence>
<dbReference type="PROSITE" id="PS51981">
    <property type="entry name" value="ZF_RZ"/>
    <property type="match status" value="1"/>
</dbReference>
<feature type="compositionally biased region" description="Acidic residues" evidence="8">
    <location>
        <begin position="241"/>
        <end position="268"/>
    </location>
</feature>
<evidence type="ECO:0000256" key="6">
    <source>
        <dbReference type="ARBA" id="ARBA00022859"/>
    </source>
</evidence>
<dbReference type="PANTHER" id="PTHR22605:SF16">
    <property type="entry name" value="E3 UBIQUITIN-PROTEIN LIGASE RNF213"/>
    <property type="match status" value="1"/>
</dbReference>
<dbReference type="SUPFAM" id="SSF57850">
    <property type="entry name" value="RING/U-box"/>
    <property type="match status" value="1"/>
</dbReference>
<keyword evidence="12" id="KW-1185">Reference proteome</keyword>
<reference evidence="11 12" key="1">
    <citation type="submission" date="2022-05" db="EMBL/GenBank/DDBJ databases">
        <authorList>
            <consortium name="Genoscope - CEA"/>
            <person name="William W."/>
        </authorList>
    </citation>
    <scope>NUCLEOTIDE SEQUENCE [LARGE SCALE GENOMIC DNA]</scope>
</reference>
<dbReference type="Gene3D" id="3.40.50.300">
    <property type="entry name" value="P-loop containing nucleotide triphosphate hydrolases"/>
    <property type="match status" value="2"/>
</dbReference>
<keyword evidence="5" id="KW-0862">Zinc</keyword>
<comment type="caution">
    <text evidence="11">The sequence shown here is derived from an EMBL/GenBank/DDBJ whole genome shotgun (WGS) entry which is preliminary data.</text>
</comment>
<organism evidence="11 12">
    <name type="scientific">Porites evermanni</name>
    <dbReference type="NCBI Taxonomy" id="104178"/>
    <lineage>
        <taxon>Eukaryota</taxon>
        <taxon>Metazoa</taxon>
        <taxon>Cnidaria</taxon>
        <taxon>Anthozoa</taxon>
        <taxon>Hexacorallia</taxon>
        <taxon>Scleractinia</taxon>
        <taxon>Fungiina</taxon>
        <taxon>Poritidae</taxon>
        <taxon>Porites</taxon>
    </lineage>
</organism>
<dbReference type="PROSITE" id="PS50089">
    <property type="entry name" value="ZF_RING_2"/>
    <property type="match status" value="1"/>
</dbReference>
<protein>
    <recommendedName>
        <fullName evidence="13">RING-type domain-containing protein</fullName>
    </recommendedName>
</protein>
<evidence type="ECO:0000256" key="1">
    <source>
        <dbReference type="ARBA" id="ARBA00004496"/>
    </source>
</evidence>
<evidence type="ECO:0008006" key="13">
    <source>
        <dbReference type="Google" id="ProtNLM"/>
    </source>
</evidence>
<evidence type="ECO:0000259" key="9">
    <source>
        <dbReference type="PROSITE" id="PS50089"/>
    </source>
</evidence>
<comment type="subcellular location">
    <subcellularLocation>
        <location evidence="1">Cytoplasm</location>
    </subcellularLocation>
</comment>
<gene>
    <name evidence="11" type="ORF">PEVE_00010160</name>
</gene>
<dbReference type="Gene3D" id="3.30.40.10">
    <property type="entry name" value="Zinc/RING finger domain, C3HC4 (zinc finger)"/>
    <property type="match status" value="1"/>
</dbReference>
<dbReference type="InterPro" id="IPR001841">
    <property type="entry name" value="Znf_RING"/>
</dbReference>
<dbReference type="PANTHER" id="PTHR22605">
    <property type="entry name" value="RZ-TYPE DOMAIN-CONTAINING PROTEIN"/>
    <property type="match status" value="1"/>
</dbReference>
<dbReference type="InterPro" id="IPR013083">
    <property type="entry name" value="Znf_RING/FYVE/PHD"/>
</dbReference>
<keyword evidence="2" id="KW-0963">Cytoplasm</keyword>
<keyword evidence="6" id="KW-0391">Immunity</keyword>
<keyword evidence="3" id="KW-0479">Metal-binding</keyword>
<evidence type="ECO:0000256" key="3">
    <source>
        <dbReference type="ARBA" id="ARBA00022723"/>
    </source>
</evidence>